<protein>
    <submittedName>
        <fullName evidence="1">5392_t:CDS:1</fullName>
    </submittedName>
</protein>
<dbReference type="EMBL" id="CAJVPQ010023891">
    <property type="protein sequence ID" value="CAG8763731.1"/>
    <property type="molecule type" value="Genomic_DNA"/>
</dbReference>
<reference evidence="1" key="1">
    <citation type="submission" date="2021-06" db="EMBL/GenBank/DDBJ databases">
        <authorList>
            <person name="Kallberg Y."/>
            <person name="Tangrot J."/>
            <person name="Rosling A."/>
        </authorList>
    </citation>
    <scope>NUCLEOTIDE SEQUENCE</scope>
    <source>
        <strain evidence="1">UK204</strain>
    </source>
</reference>
<sequence>KVAIRNIISEYTTQKRKEKEEITPSNLHEFLNKPDYEPFHTQVYLRPEIVNSLAYSGCGDILKIEVIFYEKKDDRQEIIEK</sequence>
<feature type="non-terminal residue" evidence="1">
    <location>
        <position position="81"/>
    </location>
</feature>
<proteinExistence type="predicted"/>
<evidence type="ECO:0000313" key="1">
    <source>
        <dbReference type="EMBL" id="CAG8763731.1"/>
    </source>
</evidence>
<evidence type="ECO:0000313" key="2">
    <source>
        <dbReference type="Proteomes" id="UP000789570"/>
    </source>
</evidence>
<organism evidence="1 2">
    <name type="scientific">Funneliformis caledonium</name>
    <dbReference type="NCBI Taxonomy" id="1117310"/>
    <lineage>
        <taxon>Eukaryota</taxon>
        <taxon>Fungi</taxon>
        <taxon>Fungi incertae sedis</taxon>
        <taxon>Mucoromycota</taxon>
        <taxon>Glomeromycotina</taxon>
        <taxon>Glomeromycetes</taxon>
        <taxon>Glomerales</taxon>
        <taxon>Glomeraceae</taxon>
        <taxon>Funneliformis</taxon>
    </lineage>
</organism>
<dbReference type="Proteomes" id="UP000789570">
    <property type="component" value="Unassembled WGS sequence"/>
</dbReference>
<comment type="caution">
    <text evidence="1">The sequence shown here is derived from an EMBL/GenBank/DDBJ whole genome shotgun (WGS) entry which is preliminary data.</text>
</comment>
<name>A0A9N9NWP5_9GLOM</name>
<gene>
    <name evidence="1" type="ORF">FCALED_LOCUS17089</name>
</gene>
<accession>A0A9N9NWP5</accession>
<dbReference type="AlphaFoldDB" id="A0A9N9NWP5"/>
<keyword evidence="2" id="KW-1185">Reference proteome</keyword>